<dbReference type="Proteomes" id="UP000193827">
    <property type="component" value="Unassembled WGS sequence"/>
</dbReference>
<evidence type="ECO:0000313" key="1">
    <source>
        <dbReference type="EMBL" id="SLN31260.1"/>
    </source>
</evidence>
<evidence type="ECO:0000313" key="2">
    <source>
        <dbReference type="Proteomes" id="UP000193827"/>
    </source>
</evidence>
<reference evidence="1 2" key="1">
    <citation type="submission" date="2017-03" db="EMBL/GenBank/DDBJ databases">
        <authorList>
            <person name="Afonso C.L."/>
            <person name="Miller P.J."/>
            <person name="Scott M.A."/>
            <person name="Spackman E."/>
            <person name="Goraichik I."/>
            <person name="Dimitrov K.M."/>
            <person name="Suarez D.L."/>
            <person name="Swayne D.E."/>
        </authorList>
    </citation>
    <scope>NUCLEOTIDE SEQUENCE [LARGE SCALE GENOMIC DNA]</scope>
    <source>
        <strain evidence="1 2">CECT 8287</strain>
    </source>
</reference>
<keyword evidence="2" id="KW-1185">Reference proteome</keyword>
<dbReference type="AlphaFoldDB" id="A0A1Y5S708"/>
<name>A0A1Y5S708_9RHOB</name>
<proteinExistence type="predicted"/>
<protein>
    <submittedName>
        <fullName evidence="1">Uncharacterized protein</fullName>
    </submittedName>
</protein>
<dbReference type="EMBL" id="FWFL01000003">
    <property type="protein sequence ID" value="SLN31260.1"/>
    <property type="molecule type" value="Genomic_DNA"/>
</dbReference>
<accession>A0A1Y5S708</accession>
<dbReference type="RefSeq" id="WP_176228570.1">
    <property type="nucleotide sequence ID" value="NZ_FWFL01000003.1"/>
</dbReference>
<gene>
    <name evidence="1" type="ORF">PEL8287_01461</name>
</gene>
<organism evidence="1 2">
    <name type="scientific">Roseovarius litorisediminis</name>
    <dbReference type="NCBI Taxonomy" id="1312363"/>
    <lineage>
        <taxon>Bacteria</taxon>
        <taxon>Pseudomonadati</taxon>
        <taxon>Pseudomonadota</taxon>
        <taxon>Alphaproteobacteria</taxon>
        <taxon>Rhodobacterales</taxon>
        <taxon>Roseobacteraceae</taxon>
        <taxon>Roseovarius</taxon>
    </lineage>
</organism>
<sequence length="83" mass="9109">MDRLTNTLKRSGVRRGVNFLLKRSSGSFWMACTDVTLTSSNPQPVLTDNAATRDDEVSDAYANLDPPSFLYSQIFGTVLTCAC</sequence>